<dbReference type="GO" id="GO:0016020">
    <property type="term" value="C:membrane"/>
    <property type="evidence" value="ECO:0007669"/>
    <property type="project" value="UniProtKB-SubCell"/>
</dbReference>
<dbReference type="PANTHER" id="PTHR10796:SF92">
    <property type="entry name" value="PATCHED-RELATED, ISOFORM A"/>
    <property type="match status" value="1"/>
</dbReference>
<dbReference type="PANTHER" id="PTHR10796">
    <property type="entry name" value="PATCHED-RELATED"/>
    <property type="match status" value="1"/>
</dbReference>
<dbReference type="OrthoDB" id="6423816at2759"/>
<comment type="subcellular location">
    <subcellularLocation>
        <location evidence="1">Membrane</location>
        <topology evidence="1">Multi-pass membrane protein</topology>
    </subcellularLocation>
</comment>
<organism evidence="9 10">
    <name type="scientific">Armadillidium nasatum</name>
    <dbReference type="NCBI Taxonomy" id="96803"/>
    <lineage>
        <taxon>Eukaryota</taxon>
        <taxon>Metazoa</taxon>
        <taxon>Ecdysozoa</taxon>
        <taxon>Arthropoda</taxon>
        <taxon>Crustacea</taxon>
        <taxon>Multicrustacea</taxon>
        <taxon>Malacostraca</taxon>
        <taxon>Eumalacostraca</taxon>
        <taxon>Peracarida</taxon>
        <taxon>Isopoda</taxon>
        <taxon>Oniscidea</taxon>
        <taxon>Crinocheta</taxon>
        <taxon>Armadillidiidae</taxon>
        <taxon>Armadillidium</taxon>
    </lineage>
</organism>
<evidence type="ECO:0000256" key="2">
    <source>
        <dbReference type="ARBA" id="ARBA00005585"/>
    </source>
</evidence>
<dbReference type="InterPro" id="IPR003392">
    <property type="entry name" value="PTHD_SSD"/>
</dbReference>
<keyword evidence="5 7" id="KW-0472">Membrane</keyword>
<feature type="transmembrane region" description="Helical" evidence="7">
    <location>
        <begin position="77"/>
        <end position="101"/>
    </location>
</feature>
<dbReference type="InterPro" id="IPR000731">
    <property type="entry name" value="SSD"/>
</dbReference>
<evidence type="ECO:0000256" key="1">
    <source>
        <dbReference type="ARBA" id="ARBA00004141"/>
    </source>
</evidence>
<protein>
    <submittedName>
        <fullName evidence="9">Patched domain-containing protein 3</fullName>
    </submittedName>
</protein>
<gene>
    <name evidence="9" type="primary">Ptchd3_6</name>
    <name evidence="9" type="ORF">Anas_01586</name>
</gene>
<keyword evidence="10" id="KW-1185">Reference proteome</keyword>
<evidence type="ECO:0000313" key="9">
    <source>
        <dbReference type="EMBL" id="KAB7502764.1"/>
    </source>
</evidence>
<reference evidence="9 10" key="1">
    <citation type="journal article" date="2019" name="PLoS Biol.">
        <title>Sex chromosomes control vertical transmission of feminizing Wolbachia symbionts in an isopod.</title>
        <authorList>
            <person name="Becking T."/>
            <person name="Chebbi M.A."/>
            <person name="Giraud I."/>
            <person name="Moumen B."/>
            <person name="Laverre T."/>
            <person name="Caubet Y."/>
            <person name="Peccoud J."/>
            <person name="Gilbert C."/>
            <person name="Cordaux R."/>
        </authorList>
    </citation>
    <scope>NUCLEOTIDE SEQUENCE [LARGE SCALE GENOMIC DNA]</scope>
    <source>
        <strain evidence="9">ANa2</strain>
        <tissue evidence="9">Whole body excluding digestive tract and cuticle</tissue>
    </source>
</reference>
<keyword evidence="3 7" id="KW-0812">Transmembrane</keyword>
<accession>A0A5N5T800</accession>
<dbReference type="EMBL" id="SEYY01006760">
    <property type="protein sequence ID" value="KAB7502764.1"/>
    <property type="molecule type" value="Genomic_DNA"/>
</dbReference>
<name>A0A5N5T800_9CRUS</name>
<feature type="transmembrane region" description="Helical" evidence="7">
    <location>
        <begin position="325"/>
        <end position="344"/>
    </location>
</feature>
<feature type="transmembrane region" description="Helical" evidence="7">
    <location>
        <begin position="385"/>
        <end position="405"/>
    </location>
</feature>
<feature type="transmembrane region" description="Helical" evidence="7">
    <location>
        <begin position="351"/>
        <end position="373"/>
    </location>
</feature>
<evidence type="ECO:0000256" key="4">
    <source>
        <dbReference type="ARBA" id="ARBA00022989"/>
    </source>
</evidence>
<dbReference type="SUPFAM" id="SSF82866">
    <property type="entry name" value="Multidrug efflux transporter AcrB transmembrane domain"/>
    <property type="match status" value="1"/>
</dbReference>
<evidence type="ECO:0000256" key="5">
    <source>
        <dbReference type="ARBA" id="ARBA00023136"/>
    </source>
</evidence>
<dbReference type="Proteomes" id="UP000326759">
    <property type="component" value="Unassembled WGS sequence"/>
</dbReference>
<evidence type="ECO:0000256" key="6">
    <source>
        <dbReference type="ARBA" id="ARBA00023180"/>
    </source>
</evidence>
<comment type="caution">
    <text evidence="9">The sequence shown here is derived from an EMBL/GenBank/DDBJ whole genome shotgun (WGS) entry which is preliminary data.</text>
</comment>
<evidence type="ECO:0000259" key="8">
    <source>
        <dbReference type="PROSITE" id="PS50156"/>
    </source>
</evidence>
<comment type="similarity">
    <text evidence="2">Belongs to the patched family.</text>
</comment>
<dbReference type="AlphaFoldDB" id="A0A5N5T800"/>
<feature type="transmembrane region" description="Helical" evidence="7">
    <location>
        <begin position="426"/>
        <end position="449"/>
    </location>
</feature>
<dbReference type="Pfam" id="PF02460">
    <property type="entry name" value="Patched"/>
    <property type="match status" value="1"/>
</dbReference>
<keyword evidence="4 7" id="KW-1133">Transmembrane helix</keyword>
<evidence type="ECO:0000313" key="10">
    <source>
        <dbReference type="Proteomes" id="UP000326759"/>
    </source>
</evidence>
<evidence type="ECO:0000256" key="7">
    <source>
        <dbReference type="SAM" id="Phobius"/>
    </source>
</evidence>
<feature type="transmembrane region" description="Helical" evidence="7">
    <location>
        <begin position="234"/>
        <end position="252"/>
    </location>
</feature>
<dbReference type="InterPro" id="IPR051697">
    <property type="entry name" value="Patched_domain-protein"/>
</dbReference>
<proteinExistence type="inferred from homology"/>
<sequence length="511" mass="58707">MEKEANIWNKNFIAESKVKSVKNITGEICLCVNEYNQKDILPQINIQSKYKNDQKSSDTCKGCNPLQKFHEFLTLSFYKLGTIIALYPSYFIIFPIFICLLGMTGFQRMVLEEDSETLYYPDNGIAIHERERIEHYFHLNSSAHFLPYYVTRIHGFARVLIEPKDKGSIFRKFLWKEILEIDQAVKNISITYDGRDYDYKDMCAVWNKNCSENAVLDLYDEVDAIENKTMKINYPLMIFPFVIPMFFGGITLDQNRLYIKSATAINLAYFLRVDTPEQIERASIWEQEFISTIGNMTFEHLHVSYSAARSIQDATNETPQAVKPFIPIVVLIMILFSVGNTMMFDWVRSKVYLGLIGLSSAALATGASFGYLMYFGIANSGINNIIPFLMIGIGLDDMFVVLAAWRRTPVQDSVVKRLGNTYADAGISVLITSLTNMVSFLIGTTAPIYSIRLFSLYTDSKEVCYSFWCSGGINPSDPWNPIDNQQNSVMIFFRDYFGRMLTKKYVKYYER</sequence>
<feature type="domain" description="SSD" evidence="8">
    <location>
        <begin position="326"/>
        <end position="458"/>
    </location>
</feature>
<dbReference type="Gene3D" id="1.20.1640.10">
    <property type="entry name" value="Multidrug efflux transporter AcrB transmembrane domain"/>
    <property type="match status" value="1"/>
</dbReference>
<dbReference type="PROSITE" id="PS50156">
    <property type="entry name" value="SSD"/>
    <property type="match status" value="1"/>
</dbReference>
<keyword evidence="6" id="KW-0325">Glycoprotein</keyword>
<evidence type="ECO:0000256" key="3">
    <source>
        <dbReference type="ARBA" id="ARBA00022692"/>
    </source>
</evidence>